<dbReference type="Gene3D" id="2.60.40.60">
    <property type="entry name" value="Cadherins"/>
    <property type="match status" value="9"/>
</dbReference>
<gene>
    <name evidence="12" type="ORF">MCOR_47176</name>
</gene>
<feature type="domain" description="Cadherin" evidence="11">
    <location>
        <begin position="841"/>
        <end position="928"/>
    </location>
</feature>
<dbReference type="InterPro" id="IPR002126">
    <property type="entry name" value="Cadherin-like_dom"/>
</dbReference>
<keyword evidence="5 9" id="KW-1133">Transmembrane helix</keyword>
<dbReference type="InterPro" id="IPR050174">
    <property type="entry name" value="Protocadherin/Cadherin-CA"/>
</dbReference>
<dbReference type="GO" id="GO:0005886">
    <property type="term" value="C:plasma membrane"/>
    <property type="evidence" value="ECO:0007669"/>
    <property type="project" value="InterPro"/>
</dbReference>
<evidence type="ECO:0000313" key="12">
    <source>
        <dbReference type="EMBL" id="CAC5414356.1"/>
    </source>
</evidence>
<dbReference type="GO" id="GO:0005509">
    <property type="term" value="F:calcium ion binding"/>
    <property type="evidence" value="ECO:0007669"/>
    <property type="project" value="UniProtKB-UniRule"/>
</dbReference>
<evidence type="ECO:0000313" key="13">
    <source>
        <dbReference type="Proteomes" id="UP000507470"/>
    </source>
</evidence>
<protein>
    <recommendedName>
        <fullName evidence="11">Cadherin domain-containing protein</fullName>
    </recommendedName>
</protein>
<dbReference type="PROSITE" id="PS50268">
    <property type="entry name" value="CADHERIN_2"/>
    <property type="match status" value="6"/>
</dbReference>
<sequence>MNTVWFFAWSIIILPTNGLPDITNLPATIDIIESKTASIAIADSLFTLAVTDNVTFTCNIQSTTPTVSAFIVNDDNGTFNFYLTNNPGFEYDTVSSYAVDIACKNALGETSTAKTLIVDLSSNTPPTFTVLPASKSLPETSPIGTTVETLKVTDTDSILCSISSQTPNLSKFSIHAATVGTNYVDYEIHLDKSLDASANSVHTLTITCKDEWGSRTETLIVNVLPNPPPVFTSFPGSVSVNEADAGGNSIYTINVTDNDMFTCSIETTPTTLAFQIDTATNEIVLTADHKLDFDTQNTYTIMVTCEDTTGSSTATLTVNVQQNTPPVITNLPVTESVQQTTVIGTTIKTITVTETDKYNCVIASQTPNTENFILHNTSNYEVQLNKALDSVTTTYTIDITCSDKWGSTTETLIVTVIPNQPPEFTGFPASRMVNEADAGGNSIYTIGVTDPDKFTCNISTTPSTSAFQINTTTNQINLVSGHGLDYDTQNSYTITIICADATGSSTEYLTVDVIQNSPPDITSLPASGSFISGTTAKTKLHDLTVTDSEGDSFICTWSSTPVGPFGFNNTANQLYVNANPTFSASIYAIDIQCSDDYGSTTETYTLSVTPNTDPKITGMPLTVTVVETETASRTIHTIAVTDDEAQTISCSLVSVPAGPFSINQNPATPLYEVVLDVNAIDSLDGITTPSHTVTVTCQDTPGGTTTSNLTVVVTPNLAPTVDNLPDHFEVSENQIVELEIWNLAYTDPEGDTPVTCVIVTDPARGPFDLRESGTPNDYRLWVTANPNLNYSGVPTHTVTLICTDHHSGRTGRSSSGILYVDILENRPPVFTSANAHTQNAQATPVNTKIFTCATDDADLDTVTYSMTLNPSTSSFTMDPVTCDIRTTQDLKKELNSFYTATITANDGKIITIQDLGLTLTNVNTAPEITNIGLNQAVKVYFDETTATNTLLYSPVVYDPDTGQTQIITYTVFPTGEVGTFDVSTSEIRLKNGKTFDYEYVNLYKLTMFVTDSYATTGPYYLDIHINNIPEVCGFDKTVYEASTYEAGISGGRMNIGFTISDADDPDYHTFSLVTNPHSQYYKIDQYTGEISFKTDYDIDTCGFVHPKNATIIVQCTDQYGETGTATVSVYVQDVNDNKPICNNTGNVMIVTQYTNPGAFIGRVSASDCDSGANAILEYSGASVTGSPYYTVTANGNVYLTNTIDFDYGTDHTFLIKVKDQGTPQLTGTCQLTVIYIWTTTTTTTTVAPNIPTDWWDKPENIALVAILSLLALFLLGLLLYLCCRRGLPCRSCTNPFKSCKNCCKPRQPTRRIVTPKDPKKDPFKFFDHNDLNVKRDMFSTRDQVADAPIPMKM</sequence>
<feature type="domain" description="Cadherin" evidence="11">
    <location>
        <begin position="433"/>
        <end position="521"/>
    </location>
</feature>
<dbReference type="Pfam" id="PF00028">
    <property type="entry name" value="Cadherin"/>
    <property type="match status" value="4"/>
</dbReference>
<keyword evidence="4 8" id="KW-0106">Calcium</keyword>
<feature type="chain" id="PRO_5026916128" description="Cadherin domain-containing protein" evidence="10">
    <location>
        <begin position="19"/>
        <end position="1353"/>
    </location>
</feature>
<evidence type="ECO:0000256" key="7">
    <source>
        <dbReference type="ARBA" id="ARBA00023180"/>
    </source>
</evidence>
<keyword evidence="7" id="KW-0325">Glycoprotein</keyword>
<keyword evidence="10" id="KW-0732">Signal</keyword>
<dbReference type="EMBL" id="CACVKT020008340">
    <property type="protein sequence ID" value="CAC5414356.1"/>
    <property type="molecule type" value="Genomic_DNA"/>
</dbReference>
<keyword evidence="13" id="KW-1185">Reference proteome</keyword>
<comment type="subcellular location">
    <subcellularLocation>
        <location evidence="1">Membrane</location>
        <topology evidence="1">Single-pass membrane protein</topology>
    </subcellularLocation>
</comment>
<dbReference type="PROSITE" id="PS00232">
    <property type="entry name" value="CADHERIN_1"/>
    <property type="match status" value="1"/>
</dbReference>
<feature type="signal peptide" evidence="10">
    <location>
        <begin position="1"/>
        <end position="18"/>
    </location>
</feature>
<dbReference type="PRINTS" id="PR00205">
    <property type="entry name" value="CADHERIN"/>
</dbReference>
<feature type="domain" description="Cadherin" evidence="11">
    <location>
        <begin position="933"/>
        <end position="1039"/>
    </location>
</feature>
<dbReference type="OrthoDB" id="6102227at2759"/>
<feature type="transmembrane region" description="Helical" evidence="9">
    <location>
        <begin position="1261"/>
        <end position="1281"/>
    </location>
</feature>
<organism evidence="12 13">
    <name type="scientific">Mytilus coruscus</name>
    <name type="common">Sea mussel</name>
    <dbReference type="NCBI Taxonomy" id="42192"/>
    <lineage>
        <taxon>Eukaryota</taxon>
        <taxon>Metazoa</taxon>
        <taxon>Spiralia</taxon>
        <taxon>Lophotrochozoa</taxon>
        <taxon>Mollusca</taxon>
        <taxon>Bivalvia</taxon>
        <taxon>Autobranchia</taxon>
        <taxon>Pteriomorphia</taxon>
        <taxon>Mytilida</taxon>
        <taxon>Mytiloidea</taxon>
        <taxon>Mytilidae</taxon>
        <taxon>Mytilinae</taxon>
        <taxon>Mytilus</taxon>
    </lineage>
</organism>
<feature type="domain" description="Cadherin" evidence="11">
    <location>
        <begin position="1150"/>
        <end position="1250"/>
    </location>
</feature>
<feature type="domain" description="Cadherin" evidence="11">
    <location>
        <begin position="1035"/>
        <end position="1141"/>
    </location>
</feature>
<evidence type="ECO:0000256" key="8">
    <source>
        <dbReference type="PROSITE-ProRule" id="PRU00043"/>
    </source>
</evidence>
<keyword evidence="3" id="KW-0677">Repeat</keyword>
<evidence type="ECO:0000256" key="10">
    <source>
        <dbReference type="SAM" id="SignalP"/>
    </source>
</evidence>
<dbReference type="CDD" id="cd11304">
    <property type="entry name" value="Cadherin_repeat"/>
    <property type="match status" value="7"/>
</dbReference>
<keyword evidence="2 9" id="KW-0812">Transmembrane</keyword>
<evidence type="ECO:0000256" key="4">
    <source>
        <dbReference type="ARBA" id="ARBA00022837"/>
    </source>
</evidence>
<dbReference type="PANTHER" id="PTHR24028">
    <property type="entry name" value="CADHERIN-87A"/>
    <property type="match status" value="1"/>
</dbReference>
<dbReference type="Proteomes" id="UP000507470">
    <property type="component" value="Unassembled WGS sequence"/>
</dbReference>
<dbReference type="GO" id="GO:0007156">
    <property type="term" value="P:homophilic cell adhesion via plasma membrane adhesion molecules"/>
    <property type="evidence" value="ECO:0007669"/>
    <property type="project" value="InterPro"/>
</dbReference>
<evidence type="ECO:0000259" key="11">
    <source>
        <dbReference type="PROSITE" id="PS50268"/>
    </source>
</evidence>
<dbReference type="SUPFAM" id="SSF49313">
    <property type="entry name" value="Cadherin-like"/>
    <property type="match status" value="9"/>
</dbReference>
<name>A0A6J8E2L0_MYTCO</name>
<evidence type="ECO:0000256" key="1">
    <source>
        <dbReference type="ARBA" id="ARBA00004167"/>
    </source>
</evidence>
<evidence type="ECO:0000256" key="2">
    <source>
        <dbReference type="ARBA" id="ARBA00022692"/>
    </source>
</evidence>
<feature type="domain" description="Cadherin" evidence="11">
    <location>
        <begin position="215"/>
        <end position="328"/>
    </location>
</feature>
<dbReference type="PANTHER" id="PTHR24028:SF262">
    <property type="entry name" value="CADHERIN-RELATED FAMILY MEMBER 3"/>
    <property type="match status" value="1"/>
</dbReference>
<dbReference type="InterPro" id="IPR015919">
    <property type="entry name" value="Cadherin-like_sf"/>
</dbReference>
<dbReference type="InterPro" id="IPR020894">
    <property type="entry name" value="Cadherin_CS"/>
</dbReference>
<evidence type="ECO:0000256" key="6">
    <source>
        <dbReference type="ARBA" id="ARBA00023136"/>
    </source>
</evidence>
<evidence type="ECO:0000256" key="5">
    <source>
        <dbReference type="ARBA" id="ARBA00022989"/>
    </source>
</evidence>
<evidence type="ECO:0000256" key="3">
    <source>
        <dbReference type="ARBA" id="ARBA00022737"/>
    </source>
</evidence>
<accession>A0A6J8E2L0</accession>
<reference evidence="12 13" key="1">
    <citation type="submission" date="2020-06" db="EMBL/GenBank/DDBJ databases">
        <authorList>
            <person name="Li R."/>
            <person name="Bekaert M."/>
        </authorList>
    </citation>
    <scope>NUCLEOTIDE SEQUENCE [LARGE SCALE GENOMIC DNA]</scope>
    <source>
        <strain evidence="13">wild</strain>
    </source>
</reference>
<keyword evidence="6 9" id="KW-0472">Membrane</keyword>
<dbReference type="SMART" id="SM00112">
    <property type="entry name" value="CA"/>
    <property type="match status" value="9"/>
</dbReference>
<proteinExistence type="predicted"/>
<evidence type="ECO:0000256" key="9">
    <source>
        <dbReference type="SAM" id="Phobius"/>
    </source>
</evidence>